<keyword evidence="3" id="KW-1185">Reference proteome</keyword>
<dbReference type="AlphaFoldDB" id="A0A6L5YHZ1"/>
<accession>A0A6L5YHZ1</accession>
<feature type="domain" description="DUF7666" evidence="1">
    <location>
        <begin position="1"/>
        <end position="96"/>
    </location>
</feature>
<dbReference type="EMBL" id="VUMU01000006">
    <property type="protein sequence ID" value="MST57911.1"/>
    <property type="molecule type" value="Genomic_DNA"/>
</dbReference>
<organism evidence="2 3">
    <name type="scientific">Waltera intestinalis</name>
    <dbReference type="NCBI Taxonomy" id="2606635"/>
    <lineage>
        <taxon>Bacteria</taxon>
        <taxon>Bacillati</taxon>
        <taxon>Bacillota</taxon>
        <taxon>Clostridia</taxon>
        <taxon>Lachnospirales</taxon>
        <taxon>Lachnospiraceae</taxon>
        <taxon>Waltera</taxon>
    </lineage>
</organism>
<evidence type="ECO:0000259" key="1">
    <source>
        <dbReference type="Pfam" id="PF24703"/>
    </source>
</evidence>
<sequence>MIVYKATNNDMTCTMGQGTFQYQLGVPATAEKSKCGDTGLHACEYVLDCIGYYSLGRGNRFFKAAAVGDIAEDGTNTRIACTRLTLKKELDNRDIAREAMLYMLHHPQRNGWQKSGHMLCVAEQTADIKIPDGIAIARGSSPRVSGCIGAHLGLIAEQNGKIVAAKLFDVDGKNILPGIWYTLDTLAEAERRQQA</sequence>
<dbReference type="Proteomes" id="UP000476055">
    <property type="component" value="Unassembled WGS sequence"/>
</dbReference>
<protein>
    <recommendedName>
        <fullName evidence="1">DUF7666 domain-containing protein</fullName>
    </recommendedName>
</protein>
<comment type="caution">
    <text evidence="2">The sequence shown here is derived from an EMBL/GenBank/DDBJ whole genome shotgun (WGS) entry which is preliminary data.</text>
</comment>
<dbReference type="Pfam" id="PF24703">
    <property type="entry name" value="DUF7666"/>
    <property type="match status" value="1"/>
</dbReference>
<gene>
    <name evidence="2" type="ORF">FYJ59_06575</name>
</gene>
<dbReference type="InterPro" id="IPR056083">
    <property type="entry name" value="DUF7666"/>
</dbReference>
<reference evidence="2 3" key="1">
    <citation type="submission" date="2019-08" db="EMBL/GenBank/DDBJ databases">
        <title>In-depth cultivation of the pig gut microbiome towards novel bacterial diversity and tailored functional studies.</title>
        <authorList>
            <person name="Wylensek D."/>
            <person name="Hitch T.C.A."/>
            <person name="Clavel T."/>
        </authorList>
    </citation>
    <scope>NUCLEOTIDE SEQUENCE [LARGE SCALE GENOMIC DNA]</scope>
    <source>
        <strain evidence="2 3">WCA3-601-WT-6H</strain>
    </source>
</reference>
<evidence type="ECO:0000313" key="3">
    <source>
        <dbReference type="Proteomes" id="UP000476055"/>
    </source>
</evidence>
<name>A0A6L5YHZ1_9FIRM</name>
<dbReference type="RefSeq" id="WP_154496039.1">
    <property type="nucleotide sequence ID" value="NZ_VUMU01000006.1"/>
</dbReference>
<evidence type="ECO:0000313" key="2">
    <source>
        <dbReference type="EMBL" id="MST57911.1"/>
    </source>
</evidence>
<proteinExistence type="predicted"/>